<dbReference type="GO" id="GO:0006508">
    <property type="term" value="P:proteolysis"/>
    <property type="evidence" value="ECO:0007669"/>
    <property type="project" value="InterPro"/>
</dbReference>
<dbReference type="Pfam" id="PF05380">
    <property type="entry name" value="Peptidase_A17"/>
    <property type="match status" value="1"/>
</dbReference>
<reference evidence="1" key="1">
    <citation type="submission" date="2019-08" db="EMBL/GenBank/DDBJ databases">
        <title>The genome of the North American firefly Photinus pyralis.</title>
        <authorList>
            <consortium name="Photinus pyralis genome working group"/>
            <person name="Fallon T.R."/>
            <person name="Sander Lower S.E."/>
            <person name="Weng J.-K."/>
        </authorList>
    </citation>
    <scope>NUCLEOTIDE SEQUENCE</scope>
    <source>
        <strain evidence="1">TRF0915ILg1</strain>
        <tissue evidence="1">Whole body</tissue>
    </source>
</reference>
<name>A0A8K0CUJ5_IGNLU</name>
<comment type="caution">
    <text evidence="1">The sequence shown here is derived from an EMBL/GenBank/DDBJ whole genome shotgun (WGS) entry which is preliminary data.</text>
</comment>
<dbReference type="EMBL" id="VTPC01042845">
    <property type="protein sequence ID" value="KAF2890973.1"/>
    <property type="molecule type" value="Genomic_DNA"/>
</dbReference>
<dbReference type="Proteomes" id="UP000801492">
    <property type="component" value="Unassembled WGS sequence"/>
</dbReference>
<dbReference type="InterPro" id="IPR001969">
    <property type="entry name" value="Aspartic_peptidase_AS"/>
</dbReference>
<protein>
    <recommendedName>
        <fullName evidence="3">Peptidase aspartic putative domain-containing protein</fullName>
    </recommendedName>
</protein>
<keyword evidence="2" id="KW-1185">Reference proteome</keyword>
<gene>
    <name evidence="1" type="ORF">ILUMI_15200</name>
</gene>
<dbReference type="GO" id="GO:0004190">
    <property type="term" value="F:aspartic-type endopeptidase activity"/>
    <property type="evidence" value="ECO:0007669"/>
    <property type="project" value="InterPro"/>
</dbReference>
<organism evidence="1 2">
    <name type="scientific">Ignelater luminosus</name>
    <name type="common">Cucubano</name>
    <name type="synonym">Pyrophorus luminosus</name>
    <dbReference type="NCBI Taxonomy" id="2038154"/>
    <lineage>
        <taxon>Eukaryota</taxon>
        <taxon>Metazoa</taxon>
        <taxon>Ecdysozoa</taxon>
        <taxon>Arthropoda</taxon>
        <taxon>Hexapoda</taxon>
        <taxon>Insecta</taxon>
        <taxon>Pterygota</taxon>
        <taxon>Neoptera</taxon>
        <taxon>Endopterygota</taxon>
        <taxon>Coleoptera</taxon>
        <taxon>Polyphaga</taxon>
        <taxon>Elateriformia</taxon>
        <taxon>Elateroidea</taxon>
        <taxon>Elateridae</taxon>
        <taxon>Agrypninae</taxon>
        <taxon>Pyrophorini</taxon>
        <taxon>Ignelater</taxon>
    </lineage>
</organism>
<dbReference type="PANTHER" id="PTHR47331">
    <property type="entry name" value="PHD-TYPE DOMAIN-CONTAINING PROTEIN"/>
    <property type="match status" value="1"/>
</dbReference>
<dbReference type="AlphaFoldDB" id="A0A8K0CUJ5"/>
<dbReference type="PROSITE" id="PS00141">
    <property type="entry name" value="ASP_PROTEASE"/>
    <property type="match status" value="1"/>
</dbReference>
<proteinExistence type="predicted"/>
<dbReference type="InterPro" id="IPR008042">
    <property type="entry name" value="Retrotrans_Pao"/>
</dbReference>
<evidence type="ECO:0008006" key="3">
    <source>
        <dbReference type="Google" id="ProtNLM"/>
    </source>
</evidence>
<evidence type="ECO:0000313" key="1">
    <source>
        <dbReference type="EMBL" id="KAF2890973.1"/>
    </source>
</evidence>
<evidence type="ECO:0000313" key="2">
    <source>
        <dbReference type="Proteomes" id="UP000801492"/>
    </source>
</evidence>
<dbReference type="OrthoDB" id="8194935at2759"/>
<accession>A0A8K0CUJ5</accession>
<sequence length="499" mass="56912">MESNPAIKSQGVFQDKNDNESQVQLTLCNNNKGNTNVILPVVKIGLYSSDGQLFVVKGLLDSGSQLSFITDELYKKLKISSFPKSLSIFGITKQASKTQMAVHVKIYSCTSSYNTEILCSIMTEITNNLPTSYFDKNEISLPKNVNLKKRFKRDPKLFLQYKEFIDEYATSGDAKMIDLKEYEGKMDTTAYFLAHHPVIRNDKRTTQIRVVFDESVVPKISWDETLPPDLYDMWKTFAESLISMPSFEIKRDLNFAEAETTDVLGFCDASNVAYGCAIYCRVIKKGGSILTNLVCSKSRISPINEKLTIPRAELNSALLLTLLIVKVHKILSRFINNVYIFSDSWVVLSWLKLNPYKLNNYVANRVSKINGLTKNFKWNFIESNQNPSDLISRGTTPKTLANSRLWWEGPEFLTQPHLSMQSEIESLENIPEVKSYVATTKAEYLPVLTKFSNLQKLQRVIAYVLRFIHNTKNKREKLMRNLTAGELDNSLNMTIKLEQ</sequence>